<dbReference type="SUPFAM" id="SSF51430">
    <property type="entry name" value="NAD(P)-linked oxidoreductase"/>
    <property type="match status" value="1"/>
</dbReference>
<dbReference type="AlphaFoldDB" id="A0A6J6B956"/>
<dbReference type="InterPro" id="IPR023210">
    <property type="entry name" value="NADP_OxRdtase_dom"/>
</dbReference>
<feature type="domain" description="NADP-dependent oxidoreductase" evidence="1">
    <location>
        <begin position="30"/>
        <end position="318"/>
    </location>
</feature>
<organism evidence="2">
    <name type="scientific">freshwater metagenome</name>
    <dbReference type="NCBI Taxonomy" id="449393"/>
    <lineage>
        <taxon>unclassified sequences</taxon>
        <taxon>metagenomes</taxon>
        <taxon>ecological metagenomes</taxon>
    </lineage>
</organism>
<reference evidence="2" key="1">
    <citation type="submission" date="2020-05" db="EMBL/GenBank/DDBJ databases">
        <authorList>
            <person name="Chiriac C."/>
            <person name="Salcher M."/>
            <person name="Ghai R."/>
            <person name="Kavagutti S V."/>
        </authorList>
    </citation>
    <scope>NUCLEOTIDE SEQUENCE</scope>
</reference>
<evidence type="ECO:0000259" key="1">
    <source>
        <dbReference type="Pfam" id="PF00248"/>
    </source>
</evidence>
<dbReference type="EMBL" id="CAEZSP010000002">
    <property type="protein sequence ID" value="CAB4535551.1"/>
    <property type="molecule type" value="Genomic_DNA"/>
</dbReference>
<sequence length="331" mass="35479">MKWSVSRPNLAKVALMEMRRAGTSGLVLSNIGLGTMTWGRDTDTHEAVDQARAYIEAGGNFLDTSPIYGDGDSERVIGGMIGTLFARDSMIIASKAGTKIIDGNLVISNSRQSLINDLDKTLARLGTDYLDIWQLSQWDPQNPLDDTLSALDYAFSTGRARYVGISNFSGWQAARAATMQQAHSMKAPIATSTNEYSLLNRSAESEVIPAADEIGFGFIAWAPLGRGVLTGKYRKGVPSDSRAAAPHFVKHVEPYLTPAASRIVEAVAVAAEGLGFAPLEVALAWVRDNPSVTSAIVGARTGAQLRGVLKSEEIVLPQTIREVLNEVSTPS</sequence>
<dbReference type="InterPro" id="IPR050523">
    <property type="entry name" value="AKR_Detox_Biosynth"/>
</dbReference>
<gene>
    <name evidence="2" type="ORF">UFOPK1440_00095</name>
</gene>
<evidence type="ECO:0000313" key="2">
    <source>
        <dbReference type="EMBL" id="CAB4535551.1"/>
    </source>
</evidence>
<dbReference type="InterPro" id="IPR036812">
    <property type="entry name" value="NAD(P)_OxRdtase_dom_sf"/>
</dbReference>
<protein>
    <submittedName>
        <fullName evidence="2">Unannotated protein</fullName>
    </submittedName>
</protein>
<dbReference type="Pfam" id="PF00248">
    <property type="entry name" value="Aldo_ket_red"/>
    <property type="match status" value="1"/>
</dbReference>
<name>A0A6J6B956_9ZZZZ</name>
<accession>A0A6J6B956</accession>
<proteinExistence type="predicted"/>
<dbReference type="PANTHER" id="PTHR43364:SF18">
    <property type="entry name" value="OXIDOREDUCTASE"/>
    <property type="match status" value="1"/>
</dbReference>
<dbReference type="GO" id="GO:0005829">
    <property type="term" value="C:cytosol"/>
    <property type="evidence" value="ECO:0007669"/>
    <property type="project" value="TreeGrafter"/>
</dbReference>
<dbReference type="Gene3D" id="3.20.20.100">
    <property type="entry name" value="NADP-dependent oxidoreductase domain"/>
    <property type="match status" value="1"/>
</dbReference>
<dbReference type="PANTHER" id="PTHR43364">
    <property type="entry name" value="NADH-SPECIFIC METHYLGLYOXAL REDUCTASE-RELATED"/>
    <property type="match status" value="1"/>
</dbReference>